<evidence type="ECO:0000259" key="5">
    <source>
        <dbReference type="PROSITE" id="PS51645"/>
    </source>
</evidence>
<dbReference type="PRINTS" id="PR00147">
    <property type="entry name" value="DNAPHOTLYASE"/>
</dbReference>
<dbReference type="InterPro" id="IPR005101">
    <property type="entry name" value="Cryptochr/Photolyase_FAD-bd"/>
</dbReference>
<dbReference type="EMBL" id="CP126222">
    <property type="protein sequence ID" value="WIA22738.1"/>
    <property type="molecule type" value="Genomic_DNA"/>
</dbReference>
<dbReference type="Gene3D" id="1.25.40.80">
    <property type="match status" value="1"/>
</dbReference>
<gene>
    <name evidence="6" type="ORF">OEZ85_001141</name>
</gene>
<evidence type="ECO:0000256" key="1">
    <source>
        <dbReference type="ARBA" id="ARBA00001974"/>
    </source>
</evidence>
<dbReference type="InterPro" id="IPR036134">
    <property type="entry name" value="Crypto/Photolyase_FAD-like_sf"/>
</dbReference>
<accession>A0ABY8UMG6</accession>
<dbReference type="InterPro" id="IPR006050">
    <property type="entry name" value="DNA_photolyase_N"/>
</dbReference>
<comment type="cofactor">
    <cofactor evidence="1">
        <name>FAD</name>
        <dbReference type="ChEBI" id="CHEBI:57692"/>
    </cofactor>
</comment>
<dbReference type="Pfam" id="PF03441">
    <property type="entry name" value="FAD_binding_7"/>
    <property type="match status" value="1"/>
</dbReference>
<keyword evidence="7" id="KW-1185">Reference proteome</keyword>
<organism evidence="6 7">
    <name type="scientific">Tetradesmus obliquus</name>
    <name type="common">Green alga</name>
    <name type="synonym">Acutodesmus obliquus</name>
    <dbReference type="NCBI Taxonomy" id="3088"/>
    <lineage>
        <taxon>Eukaryota</taxon>
        <taxon>Viridiplantae</taxon>
        <taxon>Chlorophyta</taxon>
        <taxon>core chlorophytes</taxon>
        <taxon>Chlorophyceae</taxon>
        <taxon>CS clade</taxon>
        <taxon>Sphaeropleales</taxon>
        <taxon>Scenedesmaceae</taxon>
        <taxon>Tetradesmus</taxon>
    </lineage>
</organism>
<evidence type="ECO:0000313" key="6">
    <source>
        <dbReference type="EMBL" id="WIA22738.1"/>
    </source>
</evidence>
<dbReference type="SUPFAM" id="SSF48173">
    <property type="entry name" value="Cryptochrome/photolyase FAD-binding domain"/>
    <property type="match status" value="1"/>
</dbReference>
<dbReference type="InterPro" id="IPR036155">
    <property type="entry name" value="Crypto/Photolyase_N_sf"/>
</dbReference>
<keyword evidence="3" id="KW-0285">Flavoprotein</keyword>
<dbReference type="InterPro" id="IPR014729">
    <property type="entry name" value="Rossmann-like_a/b/a_fold"/>
</dbReference>
<keyword evidence="4" id="KW-0274">FAD</keyword>
<evidence type="ECO:0000313" key="7">
    <source>
        <dbReference type="Proteomes" id="UP001244341"/>
    </source>
</evidence>
<dbReference type="PROSITE" id="PS51645">
    <property type="entry name" value="PHR_CRY_ALPHA_BETA"/>
    <property type="match status" value="1"/>
</dbReference>
<dbReference type="PANTHER" id="PTHR11455">
    <property type="entry name" value="CRYPTOCHROME"/>
    <property type="match status" value="1"/>
</dbReference>
<feature type="domain" description="Photolyase/cryptochrome alpha/beta" evidence="5">
    <location>
        <begin position="11"/>
        <end position="141"/>
    </location>
</feature>
<dbReference type="SUPFAM" id="SSF52425">
    <property type="entry name" value="Cryptochrome/photolyase, N-terminal domain"/>
    <property type="match status" value="1"/>
</dbReference>
<dbReference type="Proteomes" id="UP001244341">
    <property type="component" value="Chromosome 15b"/>
</dbReference>
<comment type="similarity">
    <text evidence="2">Belongs to the DNA photolyase class-1 family.</text>
</comment>
<dbReference type="Pfam" id="PF00875">
    <property type="entry name" value="DNA_photolyase"/>
    <property type="match status" value="1"/>
</dbReference>
<reference evidence="6 7" key="1">
    <citation type="submission" date="2023-05" db="EMBL/GenBank/DDBJ databases">
        <title>A 100% complete, gapless, phased diploid assembly of the Scenedesmus obliquus UTEX 3031 genome.</title>
        <authorList>
            <person name="Biondi T.C."/>
            <person name="Hanschen E.R."/>
            <person name="Kwon T."/>
            <person name="Eng W."/>
            <person name="Kruse C.P.S."/>
            <person name="Koehler S.I."/>
            <person name="Kunde Y."/>
            <person name="Gleasner C.D."/>
            <person name="You Mak K.T."/>
            <person name="Polle J."/>
            <person name="Hovde B.T."/>
            <person name="Starkenburg S.R."/>
        </authorList>
    </citation>
    <scope>NUCLEOTIDE SEQUENCE [LARGE SCALE GENOMIC DNA]</scope>
    <source>
        <strain evidence="6 7">DOE0152z</strain>
    </source>
</reference>
<dbReference type="Gene3D" id="1.10.579.10">
    <property type="entry name" value="DNA Cyclobutane Dipyrimidine Photolyase, subunit A, domain 3"/>
    <property type="match status" value="1"/>
</dbReference>
<protein>
    <recommendedName>
        <fullName evidence="5">Photolyase/cryptochrome alpha/beta domain-containing protein</fullName>
    </recommendedName>
</protein>
<evidence type="ECO:0000256" key="3">
    <source>
        <dbReference type="ARBA" id="ARBA00022630"/>
    </source>
</evidence>
<dbReference type="Gene3D" id="3.40.50.620">
    <property type="entry name" value="HUPs"/>
    <property type="match status" value="1"/>
</dbReference>
<evidence type="ECO:0000256" key="4">
    <source>
        <dbReference type="ARBA" id="ARBA00022827"/>
    </source>
</evidence>
<evidence type="ECO:0000256" key="2">
    <source>
        <dbReference type="ARBA" id="ARBA00005862"/>
    </source>
</evidence>
<dbReference type="PANTHER" id="PTHR11455:SF18">
    <property type="entry name" value="SI:CH1073-390K14.1"/>
    <property type="match status" value="1"/>
</dbReference>
<sequence length="511" mass="57833">MKQQAQQGVEQTVLMLFRKDLRLDDNPALLAALQAAKSVVPVFIWSPEEEGQFQPGRCSRWWLKQSLAFLSAQLAALGSRLIIRRGTACVEVLLQLLRETGAGAVFFNHLFDPISLVRDHDMKQQLTAAGALCRSYNADLLYEPWTVLDDNGEPFTTFASFWQQLQAMPRQPPVPWPAPAALPAVDSALHSEVLDALPFFSSREQEAAAGQLSSKWRPGCEGGAVRMQQFIQEQLQHFSHRKANVDRCCCSRLSPWIRVGSVSVRHIYYRVRAQQAEWAAAGVDHDSSCRDFMQQLAYREYSRYLSFHFPFMHERPLLSHLRCVPWNLDQHAFKAWKMGMTGYPLIDAAMKQLWSTGWMHNRLRVVCGVFAVKYLLLPWQWGLKHYWDQLLDADLESDALGWQYLSGCMVDAPPFGQLMDIPAEAASFDPDGEFVRRWLPVLARMPTQHVHAPWTAPQEVLDAADVELGFNYPLPIVTQEDAAARLTTSTALYCCAAQTKAPHPTPDQPAN</sequence>
<proteinExistence type="inferred from homology"/>
<name>A0ABY8UMG6_TETOB</name>
<dbReference type="InterPro" id="IPR002081">
    <property type="entry name" value="Cryptochrome/DNA_photolyase_1"/>
</dbReference>